<reference evidence="1" key="1">
    <citation type="submission" date="2021-02" db="EMBL/GenBank/DDBJ databases">
        <authorList>
            <person name="Dougan E. K."/>
            <person name="Rhodes N."/>
            <person name="Thang M."/>
            <person name="Chan C."/>
        </authorList>
    </citation>
    <scope>NUCLEOTIDE SEQUENCE</scope>
</reference>
<comment type="caution">
    <text evidence="1">The sequence shown here is derived from an EMBL/GenBank/DDBJ whole genome shotgun (WGS) entry which is preliminary data.</text>
</comment>
<dbReference type="AlphaFoldDB" id="A0A813E723"/>
<dbReference type="SUPFAM" id="SSF51197">
    <property type="entry name" value="Clavaminate synthase-like"/>
    <property type="match status" value="1"/>
</dbReference>
<proteinExistence type="predicted"/>
<keyword evidence="2" id="KW-1185">Reference proteome</keyword>
<dbReference type="Pfam" id="PF05721">
    <property type="entry name" value="PhyH"/>
    <property type="match status" value="1"/>
</dbReference>
<evidence type="ECO:0008006" key="3">
    <source>
        <dbReference type="Google" id="ProtNLM"/>
    </source>
</evidence>
<accession>A0A813E723</accession>
<evidence type="ECO:0000313" key="2">
    <source>
        <dbReference type="Proteomes" id="UP000654075"/>
    </source>
</evidence>
<sequence>MRAFLAMLHRPWRKVTHLEADAKDGAGSVHSAASLDSEVGCLDRLKDLLPTSASVEHSCRSFLAELRPAFRPIASDIYCADTGWEELAAASLLHNGYCVLRAVDGGLVNPALCKVLRGRSASLLDEMLARTRNCDIDAAQDAVHFREFWSRSPEEQRYDMLVIDGALETDAEVWHSMFGLVDSWARPVLLAAGLDSKFNADKDNSRVDGVGCVVSLPGSPEQPFHVDGEEPGMVNAFLPLVRTTATNGPTELQPGSHLDRYRRSLCVAPELDAGNLLLFDWRLVHRGCANRSGAQRPVGYVTYVPAGATGAGYKNGVMSIYDIAYKSDEQEQQHQNDLDCQENCQQS</sequence>
<dbReference type="OrthoDB" id="415062at2759"/>
<gene>
    <name evidence="1" type="ORF">PGLA1383_LOCUS13267</name>
</gene>
<dbReference type="InterPro" id="IPR051961">
    <property type="entry name" value="Fungal_Metabolite_Diox"/>
</dbReference>
<dbReference type="Gene3D" id="2.60.120.620">
    <property type="entry name" value="q2cbj1_9rhob like domain"/>
    <property type="match status" value="1"/>
</dbReference>
<dbReference type="Proteomes" id="UP000654075">
    <property type="component" value="Unassembled WGS sequence"/>
</dbReference>
<protein>
    <recommendedName>
        <fullName evidence="3">Phytanoyl-CoA dioxygenase</fullName>
    </recommendedName>
</protein>
<organism evidence="1 2">
    <name type="scientific">Polarella glacialis</name>
    <name type="common">Dinoflagellate</name>
    <dbReference type="NCBI Taxonomy" id="89957"/>
    <lineage>
        <taxon>Eukaryota</taxon>
        <taxon>Sar</taxon>
        <taxon>Alveolata</taxon>
        <taxon>Dinophyceae</taxon>
        <taxon>Suessiales</taxon>
        <taxon>Suessiaceae</taxon>
        <taxon>Polarella</taxon>
    </lineage>
</organism>
<dbReference type="EMBL" id="CAJNNV010007315">
    <property type="protein sequence ID" value="CAE8594742.1"/>
    <property type="molecule type" value="Genomic_DNA"/>
</dbReference>
<dbReference type="PANTHER" id="PTHR37563:SF2">
    <property type="entry name" value="PHYTANOYL-COA DIOXYGENASE FAMILY PROTEIN (AFU_ORTHOLOGUE AFUA_2G03330)"/>
    <property type="match status" value="1"/>
</dbReference>
<name>A0A813E723_POLGL</name>
<dbReference type="OMA" id="GTHANDC"/>
<dbReference type="PANTHER" id="PTHR37563">
    <property type="entry name" value="PHYTANOYL-COA DIOXYGENASE FAMILY PROTEIN (AFU_ORTHOLOGUE AFUA_2G03330)"/>
    <property type="match status" value="1"/>
</dbReference>
<evidence type="ECO:0000313" key="1">
    <source>
        <dbReference type="EMBL" id="CAE8594742.1"/>
    </source>
</evidence>
<dbReference type="InterPro" id="IPR008775">
    <property type="entry name" value="Phytyl_CoA_dOase-like"/>
</dbReference>